<evidence type="ECO:0000313" key="3">
    <source>
        <dbReference type="Proteomes" id="UP000823661"/>
    </source>
</evidence>
<proteinExistence type="predicted"/>
<name>A0A9D9HI29_9BACT</name>
<sequence length="156" mass="17720">MKYFLRAVKYFIYLSVLIVIIMALLVLIKVVEPDIGSMFRNGYDALWQIAILFAAVSAIYPRIGYVTRDAAMSGSWDETRGEIKKFMENHYYSLEKAKPGLMTFRHNGSVSRLSRMYEDRITITSAEGGVMVEGLRKDVLRIVSGLERIPGRNSGQ</sequence>
<protein>
    <submittedName>
        <fullName evidence="2">Uncharacterized protein</fullName>
    </submittedName>
</protein>
<accession>A0A9D9HI29</accession>
<reference evidence="2" key="2">
    <citation type="journal article" date="2021" name="PeerJ">
        <title>Extensive microbial diversity within the chicken gut microbiome revealed by metagenomics and culture.</title>
        <authorList>
            <person name="Gilroy R."/>
            <person name="Ravi A."/>
            <person name="Getino M."/>
            <person name="Pursley I."/>
            <person name="Horton D.L."/>
            <person name="Alikhan N.F."/>
            <person name="Baker D."/>
            <person name="Gharbi K."/>
            <person name="Hall N."/>
            <person name="Watson M."/>
            <person name="Adriaenssens E.M."/>
            <person name="Foster-Nyarko E."/>
            <person name="Jarju S."/>
            <person name="Secka A."/>
            <person name="Antonio M."/>
            <person name="Oren A."/>
            <person name="Chaudhuri R.R."/>
            <person name="La Ragione R."/>
            <person name="Hildebrand F."/>
            <person name="Pallen M.J."/>
        </authorList>
    </citation>
    <scope>NUCLEOTIDE SEQUENCE</scope>
    <source>
        <strain evidence="2">B1-20833</strain>
    </source>
</reference>
<dbReference type="Proteomes" id="UP000823661">
    <property type="component" value="Unassembled WGS sequence"/>
</dbReference>
<dbReference type="AlphaFoldDB" id="A0A9D9HI29"/>
<gene>
    <name evidence="2" type="ORF">IAC06_01595</name>
</gene>
<feature type="transmembrane region" description="Helical" evidence="1">
    <location>
        <begin position="12"/>
        <end position="30"/>
    </location>
</feature>
<dbReference type="EMBL" id="JADIMI010000014">
    <property type="protein sequence ID" value="MBO8451563.1"/>
    <property type="molecule type" value="Genomic_DNA"/>
</dbReference>
<comment type="caution">
    <text evidence="2">The sequence shown here is derived from an EMBL/GenBank/DDBJ whole genome shotgun (WGS) entry which is preliminary data.</text>
</comment>
<keyword evidence="1" id="KW-1133">Transmembrane helix</keyword>
<organism evidence="2 3">
    <name type="scientific">Candidatus Cryptobacteroides intestinavium</name>
    <dbReference type="NCBI Taxonomy" id="2840766"/>
    <lineage>
        <taxon>Bacteria</taxon>
        <taxon>Pseudomonadati</taxon>
        <taxon>Bacteroidota</taxon>
        <taxon>Bacteroidia</taxon>
        <taxon>Bacteroidales</taxon>
        <taxon>Candidatus Cryptobacteroides</taxon>
    </lineage>
</organism>
<evidence type="ECO:0000313" key="2">
    <source>
        <dbReference type="EMBL" id="MBO8451563.1"/>
    </source>
</evidence>
<evidence type="ECO:0000256" key="1">
    <source>
        <dbReference type="SAM" id="Phobius"/>
    </source>
</evidence>
<keyword evidence="1" id="KW-0472">Membrane</keyword>
<feature type="transmembrane region" description="Helical" evidence="1">
    <location>
        <begin position="45"/>
        <end position="63"/>
    </location>
</feature>
<keyword evidence="1" id="KW-0812">Transmembrane</keyword>
<reference evidence="2" key="1">
    <citation type="submission" date="2020-10" db="EMBL/GenBank/DDBJ databases">
        <authorList>
            <person name="Gilroy R."/>
        </authorList>
    </citation>
    <scope>NUCLEOTIDE SEQUENCE</scope>
    <source>
        <strain evidence="2">B1-20833</strain>
    </source>
</reference>